<organism evidence="1 2">
    <name type="scientific">Massariosphaeria phaeospora</name>
    <dbReference type="NCBI Taxonomy" id="100035"/>
    <lineage>
        <taxon>Eukaryota</taxon>
        <taxon>Fungi</taxon>
        <taxon>Dikarya</taxon>
        <taxon>Ascomycota</taxon>
        <taxon>Pezizomycotina</taxon>
        <taxon>Dothideomycetes</taxon>
        <taxon>Pleosporomycetidae</taxon>
        <taxon>Pleosporales</taxon>
        <taxon>Pleosporales incertae sedis</taxon>
        <taxon>Massariosphaeria</taxon>
    </lineage>
</organism>
<evidence type="ECO:0008006" key="3">
    <source>
        <dbReference type="Google" id="ProtNLM"/>
    </source>
</evidence>
<dbReference type="CDD" id="cd00590">
    <property type="entry name" value="RRM_SF"/>
    <property type="match status" value="1"/>
</dbReference>
<dbReference type="InterPro" id="IPR035979">
    <property type="entry name" value="RBD_domain_sf"/>
</dbReference>
<dbReference type="SUPFAM" id="SSF54928">
    <property type="entry name" value="RNA-binding domain, RBD"/>
    <property type="match status" value="1"/>
</dbReference>
<dbReference type="OrthoDB" id="3796937at2759"/>
<keyword evidence="2" id="KW-1185">Reference proteome</keyword>
<dbReference type="Gene3D" id="3.30.70.330">
    <property type="match status" value="1"/>
</dbReference>
<dbReference type="AlphaFoldDB" id="A0A7C8MHZ7"/>
<dbReference type="EMBL" id="JAADJZ010000003">
    <property type="protein sequence ID" value="KAF2876835.1"/>
    <property type="molecule type" value="Genomic_DNA"/>
</dbReference>
<dbReference type="InterPro" id="IPR012677">
    <property type="entry name" value="Nucleotide-bd_a/b_plait_sf"/>
</dbReference>
<reference evidence="1 2" key="1">
    <citation type="submission" date="2020-01" db="EMBL/GenBank/DDBJ databases">
        <authorList>
            <consortium name="DOE Joint Genome Institute"/>
            <person name="Haridas S."/>
            <person name="Albert R."/>
            <person name="Binder M."/>
            <person name="Bloem J."/>
            <person name="Labutti K."/>
            <person name="Salamov A."/>
            <person name="Andreopoulos B."/>
            <person name="Baker S.E."/>
            <person name="Barry K."/>
            <person name="Bills G."/>
            <person name="Bluhm B.H."/>
            <person name="Cannon C."/>
            <person name="Castanera R."/>
            <person name="Culley D.E."/>
            <person name="Daum C."/>
            <person name="Ezra D."/>
            <person name="Gonzalez J.B."/>
            <person name="Henrissat B."/>
            <person name="Kuo A."/>
            <person name="Liang C."/>
            <person name="Lipzen A."/>
            <person name="Lutzoni F."/>
            <person name="Magnuson J."/>
            <person name="Mondo S."/>
            <person name="Nolan M."/>
            <person name="Ohm R."/>
            <person name="Pangilinan J."/>
            <person name="Park H.-J.H."/>
            <person name="Ramirez L."/>
            <person name="Alfaro M."/>
            <person name="Sun H."/>
            <person name="Tritt A."/>
            <person name="Yoshinaga Y."/>
            <person name="Zwiers L.-H.L."/>
            <person name="Turgeon B.G."/>
            <person name="Goodwin S.B."/>
            <person name="Spatafora J.W."/>
            <person name="Crous P.W."/>
            <person name="Grigoriev I.V."/>
        </authorList>
    </citation>
    <scope>NUCLEOTIDE SEQUENCE [LARGE SCALE GENOMIC DNA]</scope>
    <source>
        <strain evidence="1 2">CBS 611.86</strain>
    </source>
</reference>
<evidence type="ECO:0000313" key="1">
    <source>
        <dbReference type="EMBL" id="KAF2876835.1"/>
    </source>
</evidence>
<accession>A0A7C8MHZ7</accession>
<comment type="caution">
    <text evidence="1">The sequence shown here is derived from an EMBL/GenBank/DDBJ whole genome shotgun (WGS) entry which is preliminary data.</text>
</comment>
<sequence>MRTAAMPPRVCTGKVKPRPGLYSRARSSDSVSSAMDTVSSAVDSDQEQLVKSDVLAALLDRVPKVVCCPPELGEHLGDRANADIEHDPKQMMADLERTMAACGIVSTLDEDDEDDEDDLTELQAKITTLLFGTPHAPYRELAPSSRMQLEPKDQISEQIGACTPSQVALQLERAGYTWVKLATLTAVLFSTGVHGYKALRQEDMIVKQAHEELDKIVAQALEEEMTFRELDEKARLPCRIVVSNIAADAEMDDLLDFFHDFVSDILEITFLETRDPVKRTRTAYIDMCTSDAAQQASHAYGYIFGLSVEVELASSGLK</sequence>
<proteinExistence type="predicted"/>
<dbReference type="Proteomes" id="UP000481861">
    <property type="component" value="Unassembled WGS sequence"/>
</dbReference>
<protein>
    <recommendedName>
        <fullName evidence="3">RRM domain-containing protein</fullName>
    </recommendedName>
</protein>
<name>A0A7C8MHZ7_9PLEO</name>
<gene>
    <name evidence="1" type="ORF">BDV95DRAFT_561684</name>
</gene>
<evidence type="ECO:0000313" key="2">
    <source>
        <dbReference type="Proteomes" id="UP000481861"/>
    </source>
</evidence>
<dbReference type="GO" id="GO:0003676">
    <property type="term" value="F:nucleic acid binding"/>
    <property type="evidence" value="ECO:0007669"/>
    <property type="project" value="InterPro"/>
</dbReference>